<sequence length="60" mass="6476">MSPKTSKRRQKTATSTVPKKKCQERATSGATKKPRHDTSTSGGFQLGNASTQHPIPPIPM</sequence>
<gene>
    <name evidence="2" type="ORF">COLO4_00191</name>
</gene>
<accession>A0A1R3L4F6</accession>
<feature type="compositionally biased region" description="Basic residues" evidence="1">
    <location>
        <begin position="1"/>
        <end position="11"/>
    </location>
</feature>
<evidence type="ECO:0000313" key="3">
    <source>
        <dbReference type="Proteomes" id="UP000187203"/>
    </source>
</evidence>
<dbReference type="Proteomes" id="UP000187203">
    <property type="component" value="Unassembled WGS sequence"/>
</dbReference>
<keyword evidence="3" id="KW-1185">Reference proteome</keyword>
<organism evidence="2 3">
    <name type="scientific">Corchorus olitorius</name>
    <dbReference type="NCBI Taxonomy" id="93759"/>
    <lineage>
        <taxon>Eukaryota</taxon>
        <taxon>Viridiplantae</taxon>
        <taxon>Streptophyta</taxon>
        <taxon>Embryophyta</taxon>
        <taxon>Tracheophyta</taxon>
        <taxon>Spermatophyta</taxon>
        <taxon>Magnoliopsida</taxon>
        <taxon>eudicotyledons</taxon>
        <taxon>Gunneridae</taxon>
        <taxon>Pentapetalae</taxon>
        <taxon>rosids</taxon>
        <taxon>malvids</taxon>
        <taxon>Malvales</taxon>
        <taxon>Malvaceae</taxon>
        <taxon>Grewioideae</taxon>
        <taxon>Apeibeae</taxon>
        <taxon>Corchorus</taxon>
    </lineage>
</organism>
<name>A0A1R3L4F6_9ROSI</name>
<feature type="non-terminal residue" evidence="2">
    <location>
        <position position="60"/>
    </location>
</feature>
<feature type="region of interest" description="Disordered" evidence="1">
    <location>
        <begin position="1"/>
        <end position="60"/>
    </location>
</feature>
<comment type="caution">
    <text evidence="2">The sequence shown here is derived from an EMBL/GenBank/DDBJ whole genome shotgun (WGS) entry which is preliminary data.</text>
</comment>
<feature type="compositionally biased region" description="Polar residues" evidence="1">
    <location>
        <begin position="39"/>
        <end position="53"/>
    </location>
</feature>
<dbReference type="AlphaFoldDB" id="A0A1R3L4F6"/>
<dbReference type="EMBL" id="AWUE01001361">
    <property type="protein sequence ID" value="OMP14196.1"/>
    <property type="molecule type" value="Genomic_DNA"/>
</dbReference>
<evidence type="ECO:0000256" key="1">
    <source>
        <dbReference type="SAM" id="MobiDB-lite"/>
    </source>
</evidence>
<reference evidence="3" key="1">
    <citation type="submission" date="2013-09" db="EMBL/GenBank/DDBJ databases">
        <title>Corchorus olitorius genome sequencing.</title>
        <authorList>
            <person name="Alam M."/>
            <person name="Haque M.S."/>
            <person name="Islam M.S."/>
            <person name="Emdad E.M."/>
            <person name="Islam M.M."/>
            <person name="Ahmed B."/>
            <person name="Halim A."/>
            <person name="Hossen Q.M.M."/>
            <person name="Hossain M.Z."/>
            <person name="Ahmed R."/>
            <person name="Khan M.M."/>
            <person name="Islam R."/>
            <person name="Rashid M.M."/>
            <person name="Khan S.A."/>
            <person name="Rahman M.S."/>
            <person name="Alam M."/>
            <person name="Yahiya A.S."/>
            <person name="Khan M.S."/>
            <person name="Azam M.S."/>
            <person name="Haque T."/>
            <person name="Lashkar M.Z.H."/>
            <person name="Akhand A.I."/>
            <person name="Morshed G."/>
            <person name="Roy S."/>
            <person name="Uddin K.S."/>
            <person name="Rabeya T."/>
            <person name="Hossain A.S."/>
            <person name="Chowdhury A."/>
            <person name="Snigdha A.R."/>
            <person name="Mortoza M.S."/>
            <person name="Matin S.A."/>
            <person name="Hoque S.M.E."/>
            <person name="Islam M.K."/>
            <person name="Roy D.K."/>
            <person name="Haider R."/>
            <person name="Moosa M.M."/>
            <person name="Elias S.M."/>
            <person name="Hasan A.M."/>
            <person name="Jahan S."/>
            <person name="Shafiuddin M."/>
            <person name="Mahmood N."/>
            <person name="Shommy N.S."/>
        </authorList>
    </citation>
    <scope>NUCLEOTIDE SEQUENCE [LARGE SCALE GENOMIC DNA]</scope>
    <source>
        <strain evidence="3">cv. O-4</strain>
    </source>
</reference>
<protein>
    <submittedName>
        <fullName evidence="2">Uncharacterized protein</fullName>
    </submittedName>
</protein>
<proteinExistence type="predicted"/>
<evidence type="ECO:0000313" key="2">
    <source>
        <dbReference type="EMBL" id="OMP14196.1"/>
    </source>
</evidence>